<gene>
    <name evidence="1" type="ORF">RF11_14528</name>
</gene>
<organism evidence="1 2">
    <name type="scientific">Thelohanellus kitauei</name>
    <name type="common">Myxosporean</name>
    <dbReference type="NCBI Taxonomy" id="669202"/>
    <lineage>
        <taxon>Eukaryota</taxon>
        <taxon>Metazoa</taxon>
        <taxon>Cnidaria</taxon>
        <taxon>Myxozoa</taxon>
        <taxon>Myxosporea</taxon>
        <taxon>Bivalvulida</taxon>
        <taxon>Platysporina</taxon>
        <taxon>Myxobolidae</taxon>
        <taxon>Thelohanellus</taxon>
    </lineage>
</organism>
<dbReference type="EMBL" id="JWZT01000403">
    <property type="protein sequence ID" value="KII74459.1"/>
    <property type="molecule type" value="Genomic_DNA"/>
</dbReference>
<protein>
    <submittedName>
        <fullName evidence="1">Uncharacterized protein</fullName>
    </submittedName>
</protein>
<evidence type="ECO:0000313" key="1">
    <source>
        <dbReference type="EMBL" id="KII74459.1"/>
    </source>
</evidence>
<sequence>MGVEIKIHHFEILKGYSSIDHQTKCRDNDKENFEKCPIQAYLNIKGKSPIKMFDFHSKNFEKKLSYYASFTRAQIIEAEKPRRYKPYSVYFVSNINNDLVENTIDNYYIDILTKDFGFGMWSKRCEGCTGINGIVRYSGLFKYMISQTDII</sequence>
<keyword evidence="2" id="KW-1185">Reference proteome</keyword>
<proteinExistence type="predicted"/>
<dbReference type="AlphaFoldDB" id="A0A0C2J9G4"/>
<reference evidence="1 2" key="1">
    <citation type="journal article" date="2014" name="Genome Biol. Evol.">
        <title>The genome of the myxosporean Thelohanellus kitauei shows adaptations to nutrient acquisition within its fish host.</title>
        <authorList>
            <person name="Yang Y."/>
            <person name="Xiong J."/>
            <person name="Zhou Z."/>
            <person name="Huo F."/>
            <person name="Miao W."/>
            <person name="Ran C."/>
            <person name="Liu Y."/>
            <person name="Zhang J."/>
            <person name="Feng J."/>
            <person name="Wang M."/>
            <person name="Wang M."/>
            <person name="Wang L."/>
            <person name="Yao B."/>
        </authorList>
    </citation>
    <scope>NUCLEOTIDE SEQUENCE [LARGE SCALE GENOMIC DNA]</scope>
    <source>
        <strain evidence="1">Wuqing</strain>
    </source>
</reference>
<dbReference type="Proteomes" id="UP000031668">
    <property type="component" value="Unassembled WGS sequence"/>
</dbReference>
<name>A0A0C2J9G4_THEKT</name>
<comment type="caution">
    <text evidence="1">The sequence shown here is derived from an EMBL/GenBank/DDBJ whole genome shotgun (WGS) entry which is preliminary data.</text>
</comment>
<accession>A0A0C2J9G4</accession>
<evidence type="ECO:0000313" key="2">
    <source>
        <dbReference type="Proteomes" id="UP000031668"/>
    </source>
</evidence>